<reference evidence="2" key="1">
    <citation type="journal article" date="2014" name="Front. Microbiol.">
        <title>High frequency of phylogenetically diverse reductive dehalogenase-homologous genes in deep subseafloor sedimentary metagenomes.</title>
        <authorList>
            <person name="Kawai M."/>
            <person name="Futagami T."/>
            <person name="Toyoda A."/>
            <person name="Takaki Y."/>
            <person name="Nishi S."/>
            <person name="Hori S."/>
            <person name="Arai W."/>
            <person name="Tsubouchi T."/>
            <person name="Morono Y."/>
            <person name="Uchiyama I."/>
            <person name="Ito T."/>
            <person name="Fujiyama A."/>
            <person name="Inagaki F."/>
            <person name="Takami H."/>
        </authorList>
    </citation>
    <scope>NUCLEOTIDE SEQUENCE</scope>
    <source>
        <strain evidence="2">Expedition CK06-06</strain>
    </source>
</reference>
<feature type="compositionally biased region" description="Basic and acidic residues" evidence="1">
    <location>
        <begin position="55"/>
        <end position="85"/>
    </location>
</feature>
<feature type="non-terminal residue" evidence="2">
    <location>
        <position position="210"/>
    </location>
</feature>
<proteinExistence type="predicted"/>
<gene>
    <name evidence="2" type="ORF">S06H3_22453</name>
</gene>
<name>X1L6J2_9ZZZZ</name>
<feature type="region of interest" description="Disordered" evidence="1">
    <location>
        <begin position="183"/>
        <end position="210"/>
    </location>
</feature>
<sequence>MSFISKKSKKEEKTTEKPAKKKVIRCKYCGADGFSTGWDLARHSKECEPAIKARAEKKLKEKPKKEEKPKEEQVPPREKKEERPSVFKKPKTPSEILEGVCEEHQLNTKFIDLVVKRSERVGGIHPVDFRRMLAELDSGIGKAKAEADYIADDYYYALQQSQKNAEEAGYRMTYPLDIHGEAREEHGYRRPFSESRRDEPPYERDRYYPP</sequence>
<feature type="compositionally biased region" description="Basic and acidic residues" evidence="1">
    <location>
        <begin position="9"/>
        <end position="18"/>
    </location>
</feature>
<protein>
    <submittedName>
        <fullName evidence="2">Uncharacterized protein</fullName>
    </submittedName>
</protein>
<organism evidence="2">
    <name type="scientific">marine sediment metagenome</name>
    <dbReference type="NCBI Taxonomy" id="412755"/>
    <lineage>
        <taxon>unclassified sequences</taxon>
        <taxon>metagenomes</taxon>
        <taxon>ecological metagenomes</taxon>
    </lineage>
</organism>
<dbReference type="AlphaFoldDB" id="X1L6J2"/>
<accession>X1L6J2</accession>
<evidence type="ECO:0000256" key="1">
    <source>
        <dbReference type="SAM" id="MobiDB-lite"/>
    </source>
</evidence>
<comment type="caution">
    <text evidence="2">The sequence shown here is derived from an EMBL/GenBank/DDBJ whole genome shotgun (WGS) entry which is preliminary data.</text>
</comment>
<dbReference type="EMBL" id="BARV01012006">
    <property type="protein sequence ID" value="GAI14613.1"/>
    <property type="molecule type" value="Genomic_DNA"/>
</dbReference>
<evidence type="ECO:0000313" key="2">
    <source>
        <dbReference type="EMBL" id="GAI14613.1"/>
    </source>
</evidence>
<feature type="region of interest" description="Disordered" evidence="1">
    <location>
        <begin position="55"/>
        <end position="91"/>
    </location>
</feature>
<feature type="region of interest" description="Disordered" evidence="1">
    <location>
        <begin position="1"/>
        <end position="20"/>
    </location>
</feature>